<evidence type="ECO:0000313" key="4">
    <source>
        <dbReference type="Proteomes" id="UP001583177"/>
    </source>
</evidence>
<dbReference type="InterPro" id="IPR002347">
    <property type="entry name" value="SDR_fam"/>
</dbReference>
<accession>A0ABR3XEC9</accession>
<organism evidence="3 4">
    <name type="scientific">Diaporthe australafricana</name>
    <dbReference type="NCBI Taxonomy" id="127596"/>
    <lineage>
        <taxon>Eukaryota</taxon>
        <taxon>Fungi</taxon>
        <taxon>Dikarya</taxon>
        <taxon>Ascomycota</taxon>
        <taxon>Pezizomycotina</taxon>
        <taxon>Sordariomycetes</taxon>
        <taxon>Sordariomycetidae</taxon>
        <taxon>Diaporthales</taxon>
        <taxon>Diaporthaceae</taxon>
        <taxon>Diaporthe</taxon>
    </lineage>
</organism>
<dbReference type="EMBL" id="JAWRVE010000023">
    <property type="protein sequence ID" value="KAL1874326.1"/>
    <property type="molecule type" value="Genomic_DNA"/>
</dbReference>
<dbReference type="Proteomes" id="UP001583177">
    <property type="component" value="Unassembled WGS sequence"/>
</dbReference>
<evidence type="ECO:0008006" key="5">
    <source>
        <dbReference type="Google" id="ProtNLM"/>
    </source>
</evidence>
<dbReference type="SUPFAM" id="SSF51735">
    <property type="entry name" value="NAD(P)-binding Rossmann-fold domains"/>
    <property type="match status" value="1"/>
</dbReference>
<keyword evidence="2" id="KW-0560">Oxidoreductase</keyword>
<proteinExistence type="inferred from homology"/>
<evidence type="ECO:0000256" key="2">
    <source>
        <dbReference type="ARBA" id="ARBA00023002"/>
    </source>
</evidence>
<sequence length="354" mass="38357">MTSNPDFNKETTGTEAAKALGASIKGKTVVITGVSPAGIGFSTTVAIASQEPATLVLASRTPSKLDAVAADIEQKYPSVKVHKVPLDLASLDSVKEAAAKIEILVDHVDVLINNAGVSNLNRDAIQTPGDTWVDANFFTNHLGPFYFTYLLFPKLRAAAKPDGPKGATRIVNLSSHGHRLSPVRFYDYQIYHYVYDGVPDSQKPPKGLPEGFLRLIDGYPGFIGYGQSKTANILHATELTRRFKKSGDNILALSVHPGTIETELSRSLDEEARKMIEGTAPHGQWKNLDQGAATTIVAAFDPKLAELDIGGEAFGYMSDCQLGDEHLAEHAKDTYNAQMLFHESERMLGYKTGL</sequence>
<dbReference type="PANTHER" id="PTHR24320:SF283">
    <property type="entry name" value="RETINOL DEHYDROGENASE 11"/>
    <property type="match status" value="1"/>
</dbReference>
<evidence type="ECO:0000313" key="3">
    <source>
        <dbReference type="EMBL" id="KAL1874326.1"/>
    </source>
</evidence>
<protein>
    <recommendedName>
        <fullName evidence="5">NAD(P)-binding protein</fullName>
    </recommendedName>
</protein>
<dbReference type="PRINTS" id="PR00081">
    <property type="entry name" value="GDHRDH"/>
</dbReference>
<reference evidence="3 4" key="1">
    <citation type="journal article" date="2024" name="IMA Fungus">
        <title>IMA Genome - F19 : A genome assembly and annotation guide to empower mycologists, including annotated draft genome sequences of Ceratocystis pirilliformis, Diaporthe australafricana, Fusarium ophioides, Paecilomyces lecythidis, and Sporothrix stenoceras.</title>
        <authorList>
            <person name="Aylward J."/>
            <person name="Wilson A.M."/>
            <person name="Visagie C.M."/>
            <person name="Spraker J."/>
            <person name="Barnes I."/>
            <person name="Buitendag C."/>
            <person name="Ceriani C."/>
            <person name="Del Mar Angel L."/>
            <person name="du Plessis D."/>
            <person name="Fuchs T."/>
            <person name="Gasser K."/>
            <person name="Kramer D."/>
            <person name="Li W."/>
            <person name="Munsamy K."/>
            <person name="Piso A."/>
            <person name="Price J.L."/>
            <person name="Sonnekus B."/>
            <person name="Thomas C."/>
            <person name="van der Nest A."/>
            <person name="van Dijk A."/>
            <person name="van Heerden A."/>
            <person name="van Vuuren N."/>
            <person name="Yilmaz N."/>
            <person name="Duong T.A."/>
            <person name="van der Merwe N.A."/>
            <person name="Wingfield M.J."/>
            <person name="Wingfield B.D."/>
        </authorList>
    </citation>
    <scope>NUCLEOTIDE SEQUENCE [LARGE SCALE GENOMIC DNA]</scope>
    <source>
        <strain evidence="3 4">CMW 18300</strain>
    </source>
</reference>
<comment type="caution">
    <text evidence="3">The sequence shown here is derived from an EMBL/GenBank/DDBJ whole genome shotgun (WGS) entry which is preliminary data.</text>
</comment>
<dbReference type="Pfam" id="PF00106">
    <property type="entry name" value="adh_short"/>
    <property type="match status" value="1"/>
</dbReference>
<dbReference type="PANTHER" id="PTHR24320">
    <property type="entry name" value="RETINOL DEHYDROGENASE"/>
    <property type="match status" value="1"/>
</dbReference>
<dbReference type="InterPro" id="IPR036291">
    <property type="entry name" value="NAD(P)-bd_dom_sf"/>
</dbReference>
<comment type="similarity">
    <text evidence="1">Belongs to the short-chain dehydrogenases/reductases (SDR) family.</text>
</comment>
<evidence type="ECO:0000256" key="1">
    <source>
        <dbReference type="ARBA" id="ARBA00006484"/>
    </source>
</evidence>
<dbReference type="Gene3D" id="3.40.50.720">
    <property type="entry name" value="NAD(P)-binding Rossmann-like Domain"/>
    <property type="match status" value="1"/>
</dbReference>
<name>A0ABR3XEC9_9PEZI</name>
<keyword evidence="4" id="KW-1185">Reference proteome</keyword>
<gene>
    <name evidence="3" type="ORF">Daus18300_003690</name>
</gene>